<evidence type="ECO:0000313" key="2">
    <source>
        <dbReference type="EMBL" id="TKW55888.1"/>
    </source>
</evidence>
<accession>A0A4U6XIS8</accession>
<comment type="caution">
    <text evidence="2">The sequence shown here is derived from an EMBL/GenBank/DDBJ whole genome shotgun (WGS) entry which is preliminary data.</text>
</comment>
<reference evidence="2 3" key="1">
    <citation type="journal article" date="2019" name="PLoS ONE">
        <title>Comparative genome analysis indicates high evolutionary potential of pathogenicity genes in Colletotrichum tanaceti.</title>
        <authorList>
            <person name="Lelwala R.V."/>
            <person name="Korhonen P.K."/>
            <person name="Young N.D."/>
            <person name="Scott J.B."/>
            <person name="Ades P.A."/>
            <person name="Gasser R.B."/>
            <person name="Taylor P.W.J."/>
        </authorList>
    </citation>
    <scope>NUCLEOTIDE SEQUENCE [LARGE SCALE GENOMIC DNA]</scope>
    <source>
        <strain evidence="2">BRIP57314</strain>
    </source>
</reference>
<dbReference type="AlphaFoldDB" id="A0A4U6XIS8"/>
<protein>
    <submittedName>
        <fullName evidence="2">Uncharacterized protein</fullName>
    </submittedName>
</protein>
<dbReference type="STRING" id="1306861.A0A4U6XIS8"/>
<organism evidence="2 3">
    <name type="scientific">Colletotrichum tanaceti</name>
    <dbReference type="NCBI Taxonomy" id="1306861"/>
    <lineage>
        <taxon>Eukaryota</taxon>
        <taxon>Fungi</taxon>
        <taxon>Dikarya</taxon>
        <taxon>Ascomycota</taxon>
        <taxon>Pezizomycotina</taxon>
        <taxon>Sordariomycetes</taxon>
        <taxon>Hypocreomycetidae</taxon>
        <taxon>Glomerellales</taxon>
        <taxon>Glomerellaceae</taxon>
        <taxon>Colletotrichum</taxon>
        <taxon>Colletotrichum destructivum species complex</taxon>
    </lineage>
</organism>
<evidence type="ECO:0000256" key="1">
    <source>
        <dbReference type="SAM" id="MobiDB-lite"/>
    </source>
</evidence>
<feature type="region of interest" description="Disordered" evidence="1">
    <location>
        <begin position="1"/>
        <end position="36"/>
    </location>
</feature>
<keyword evidence="3" id="KW-1185">Reference proteome</keyword>
<dbReference type="OrthoDB" id="160645at2759"/>
<gene>
    <name evidence="2" type="ORF">CTA1_11739</name>
</gene>
<evidence type="ECO:0000313" key="3">
    <source>
        <dbReference type="Proteomes" id="UP000310108"/>
    </source>
</evidence>
<name>A0A4U6XIS8_9PEZI</name>
<dbReference type="Proteomes" id="UP000310108">
    <property type="component" value="Unassembled WGS sequence"/>
</dbReference>
<proteinExistence type="predicted"/>
<dbReference type="EMBL" id="PJEX01000084">
    <property type="protein sequence ID" value="TKW55888.1"/>
    <property type="molecule type" value="Genomic_DNA"/>
</dbReference>
<sequence length="201" mass="21379">MAVPVPQTDHVAAATPFTADPVAAPANDPPPASDDAINRQQAVGEVSEVAAGAQAGTSSHMSYDPEPVGNNPYFDSAGRKLAMLVVPDGETVVISCGNGNIPDSSKLWATADNVLVYDGARRLMDCYNYTIGPLGVWRLRVEAELEAPAGFVVVFWAPYYDLQAPDESLFVAIDPLGQAFYPIVHLDFCRSQGGLKHDSSD</sequence>